<dbReference type="GO" id="GO:0004557">
    <property type="term" value="F:alpha-galactosidase activity"/>
    <property type="evidence" value="ECO:0007669"/>
    <property type="project" value="UniProtKB-UniRule"/>
</dbReference>
<sequence length="703" mass="78138">MPETVATGRTWLLSGPTSSYALHVAEDDVLVHLHWGPRIVPADAEALAAAPPPSYWPFESPLDGREEYPVEGGPRFVRPALSVRDEERRGTEWRFEGHTVVDDGDGEGHSGDGELRLRFRDAGLAVTLHYRMRGDVVERWTTLANDGATPLELLRADSATWTLPHREDWRLSQLHGRWAAESRLVRSPLTYGEKVIGSRRGHTGHQHLPWVALDTDATEESGEVYGCALGWSGSWRIAVAQLPDARVQITGGAGHDDSGLLRLAPGESFTTPVFAGLWTDAGHGGASRAWHAYQRAYVVPDADRDRPVLFNSWEATTFDISEEQQLALARRAAAMGVELFVVDDGWFGARTSDRAGLGDWTPNPDRFPSGLTPLADRVHELGMRFGIWVEPEMVNPDSDLYRAHPDWVQYQPGRRRTELRNQLVLNLAREDVQEYLWQRLDALLSGAPIDYVKWDFNRCFTDAGWPGDPYPQRLWVDHVHALYALLDRLRAAHPHVAFESCSGGGGRIDLGILSRTDQVWTSDNTDPLDRLAIQHGFSQLHPARVMAAWVTDSPNTQLNGRVSSLRFRFVSAMAGVLGVGGDLTGWSEEELAEAAGWVALYKEIRPVVQHGDLYRLRPPGLAQGGPSAVQYVRGDETVVLAWLEAQRYGEPVPAVRLRGLDPSASYECRETGEVHRGALLLHHGVRTGLRGDLDATVIRLRRI</sequence>
<dbReference type="InterPro" id="IPR050985">
    <property type="entry name" value="Alpha-glycosidase_related"/>
</dbReference>
<dbReference type="PANTHER" id="PTHR43053">
    <property type="entry name" value="GLYCOSIDASE FAMILY 31"/>
    <property type="match status" value="1"/>
</dbReference>
<dbReference type="Gene3D" id="2.60.40.1180">
    <property type="entry name" value="Golgi alpha-mannosidase II"/>
    <property type="match status" value="1"/>
</dbReference>
<proteinExistence type="inferred from homology"/>
<dbReference type="GeneID" id="91425851"/>
<dbReference type="InterPro" id="IPR031705">
    <property type="entry name" value="Glyco_hydro_36_C"/>
</dbReference>
<dbReference type="Pfam" id="PF16874">
    <property type="entry name" value="Glyco_hydro_36C"/>
    <property type="match status" value="1"/>
</dbReference>
<comment type="catalytic activity">
    <reaction evidence="1 5">
        <text>Hydrolysis of terminal, non-reducing alpha-D-galactose residues in alpha-D-galactosides, including galactose oligosaccharides, galactomannans and galactolipids.</text>
        <dbReference type="EC" id="3.2.1.22"/>
    </reaction>
</comment>
<dbReference type="Gene3D" id="3.20.20.70">
    <property type="entry name" value="Aldolase class I"/>
    <property type="match status" value="1"/>
</dbReference>
<dbReference type="AlphaFoldDB" id="A0A101QXX2"/>
<evidence type="ECO:0000259" key="8">
    <source>
        <dbReference type="Pfam" id="PF16874"/>
    </source>
</evidence>
<dbReference type="FunFam" id="3.20.20.70:FF:000118">
    <property type="entry name" value="Alpha-galactosidase"/>
    <property type="match status" value="1"/>
</dbReference>
<dbReference type="GO" id="GO:0016052">
    <property type="term" value="P:carbohydrate catabolic process"/>
    <property type="evidence" value="ECO:0007669"/>
    <property type="project" value="InterPro"/>
</dbReference>
<feature type="binding site" evidence="7">
    <location>
        <position position="523"/>
    </location>
    <ligand>
        <name>substrate</name>
    </ligand>
</feature>
<dbReference type="RefSeq" id="WP_067233456.1">
    <property type="nucleotide sequence ID" value="NZ_KQ948552.1"/>
</dbReference>
<dbReference type="Proteomes" id="UP000053271">
    <property type="component" value="Unassembled WGS sequence"/>
</dbReference>
<comment type="caution">
    <text evidence="10">The sequence shown here is derived from an EMBL/GenBank/DDBJ whole genome shotgun (WGS) entry which is preliminary data.</text>
</comment>
<evidence type="ECO:0000256" key="6">
    <source>
        <dbReference type="PIRSR" id="PIRSR005536-1"/>
    </source>
</evidence>
<dbReference type="EC" id="3.2.1.22" evidence="2 5"/>
<accession>A0A101QXX2</accession>
<evidence type="ECO:0000313" key="11">
    <source>
        <dbReference type="Proteomes" id="UP000053271"/>
    </source>
</evidence>
<comment type="similarity">
    <text evidence="5">Belongs to the glycosyl hydrolase.</text>
</comment>
<feature type="domain" description="Glycosyl hydrolase family 36 C-terminal" evidence="8">
    <location>
        <begin position="627"/>
        <end position="700"/>
    </location>
</feature>
<feature type="binding site" evidence="7">
    <location>
        <position position="501"/>
    </location>
    <ligand>
        <name>substrate</name>
    </ligand>
</feature>
<evidence type="ECO:0000256" key="4">
    <source>
        <dbReference type="ARBA" id="ARBA00023295"/>
    </source>
</evidence>
<name>A0A101QXX2_9ACTN</name>
<dbReference type="SUPFAM" id="SSF51445">
    <property type="entry name" value="(Trans)glycosidases"/>
    <property type="match status" value="1"/>
</dbReference>
<dbReference type="InterPro" id="IPR017853">
    <property type="entry name" value="GH"/>
</dbReference>
<evidence type="ECO:0000256" key="7">
    <source>
        <dbReference type="PIRSR" id="PIRSR005536-2"/>
    </source>
</evidence>
<dbReference type="PANTHER" id="PTHR43053:SF3">
    <property type="entry name" value="ALPHA-GALACTOSIDASE C-RELATED"/>
    <property type="match status" value="1"/>
</dbReference>
<feature type="binding site" evidence="7">
    <location>
        <position position="420"/>
    </location>
    <ligand>
        <name>substrate</name>
    </ligand>
</feature>
<dbReference type="STRING" id="68231.AQJ30_14720"/>
<evidence type="ECO:0000256" key="5">
    <source>
        <dbReference type="PIRNR" id="PIRNR005536"/>
    </source>
</evidence>
<reference evidence="10 11" key="1">
    <citation type="submission" date="2015-10" db="EMBL/GenBank/DDBJ databases">
        <title>Draft genome sequence of Streptomyces longwoodensis DSM 41677, type strain for the species Streptomyces longwoodensis.</title>
        <authorList>
            <person name="Ruckert C."/>
            <person name="Winkler A."/>
            <person name="Kalinowski J."/>
            <person name="Kampfer P."/>
            <person name="Glaeser S."/>
        </authorList>
    </citation>
    <scope>NUCLEOTIDE SEQUENCE [LARGE SCALE GENOMIC DNA]</scope>
    <source>
        <strain evidence="10 11">DSM 41677</strain>
    </source>
</reference>
<evidence type="ECO:0000313" key="10">
    <source>
        <dbReference type="EMBL" id="KUN38115.1"/>
    </source>
</evidence>
<dbReference type="EMBL" id="LMWS01000017">
    <property type="protein sequence ID" value="KUN38115.1"/>
    <property type="molecule type" value="Genomic_DNA"/>
</dbReference>
<dbReference type="CDD" id="cd14791">
    <property type="entry name" value="GH36"/>
    <property type="match status" value="1"/>
</dbReference>
<feature type="binding site" evidence="7">
    <location>
        <begin position="453"/>
        <end position="457"/>
    </location>
    <ligand>
        <name>substrate</name>
    </ligand>
</feature>
<feature type="binding site" evidence="7">
    <location>
        <begin position="343"/>
        <end position="344"/>
    </location>
    <ligand>
        <name>substrate</name>
    </ligand>
</feature>
<protein>
    <recommendedName>
        <fullName evidence="2 5">Alpha-galactosidase</fullName>
        <ecNumber evidence="2 5">3.2.1.22</ecNumber>
    </recommendedName>
</protein>
<dbReference type="InterPro" id="IPR013780">
    <property type="entry name" value="Glyco_hydro_b"/>
</dbReference>
<evidence type="ECO:0000256" key="2">
    <source>
        <dbReference type="ARBA" id="ARBA00012755"/>
    </source>
</evidence>
<gene>
    <name evidence="10" type="ORF">AQJ30_14720</name>
</gene>
<dbReference type="Pfam" id="PF16875">
    <property type="entry name" value="Glyco_hydro_36N"/>
    <property type="match status" value="1"/>
</dbReference>
<keyword evidence="11" id="KW-1185">Reference proteome</keyword>
<dbReference type="InterPro" id="IPR038417">
    <property type="entry name" value="Alpga-gal_N_sf"/>
</dbReference>
<organism evidence="10 11">
    <name type="scientific">Streptomyces longwoodensis</name>
    <dbReference type="NCBI Taxonomy" id="68231"/>
    <lineage>
        <taxon>Bacteria</taxon>
        <taxon>Bacillati</taxon>
        <taxon>Actinomycetota</taxon>
        <taxon>Actinomycetes</taxon>
        <taxon>Kitasatosporales</taxon>
        <taxon>Streptomycetaceae</taxon>
        <taxon>Streptomyces</taxon>
    </lineage>
</organism>
<feature type="binding site" evidence="7">
    <location>
        <position position="178"/>
    </location>
    <ligand>
        <name>substrate</name>
    </ligand>
</feature>
<feature type="active site" description="Nucleophile" evidence="6">
    <location>
        <position position="455"/>
    </location>
</feature>
<dbReference type="Pfam" id="PF02065">
    <property type="entry name" value="Melibiase"/>
    <property type="match status" value="1"/>
</dbReference>
<feature type="domain" description="Glycosyl hydrolase family 36 N-terminal" evidence="9">
    <location>
        <begin position="30"/>
        <end position="263"/>
    </location>
</feature>
<keyword evidence="4 5" id="KW-0326">Glycosidase</keyword>
<dbReference type="InterPro" id="IPR002252">
    <property type="entry name" value="Glyco_hydro_36"/>
</dbReference>
<feature type="active site" description="Proton donor" evidence="6">
    <location>
        <position position="523"/>
    </location>
</feature>
<evidence type="ECO:0000259" key="9">
    <source>
        <dbReference type="Pfam" id="PF16875"/>
    </source>
</evidence>
<keyword evidence="3 5" id="KW-0378">Hydrolase</keyword>
<dbReference type="PRINTS" id="PR00743">
    <property type="entry name" value="GLHYDRLASE36"/>
</dbReference>
<dbReference type="PIRSF" id="PIRSF005536">
    <property type="entry name" value="Agal"/>
    <property type="match status" value="1"/>
</dbReference>
<evidence type="ECO:0000256" key="1">
    <source>
        <dbReference type="ARBA" id="ARBA00001255"/>
    </source>
</evidence>
<dbReference type="Gene3D" id="2.70.98.60">
    <property type="entry name" value="alpha-galactosidase from lactobacil brevis"/>
    <property type="match status" value="1"/>
</dbReference>
<dbReference type="InterPro" id="IPR013785">
    <property type="entry name" value="Aldolase_TIM"/>
</dbReference>
<dbReference type="InterPro" id="IPR031704">
    <property type="entry name" value="Glyco_hydro_36_N"/>
</dbReference>
<evidence type="ECO:0000256" key="3">
    <source>
        <dbReference type="ARBA" id="ARBA00022801"/>
    </source>
</evidence>